<dbReference type="Pfam" id="PF02653">
    <property type="entry name" value="BPD_transp_2"/>
    <property type="match status" value="1"/>
</dbReference>
<dbReference type="GO" id="GO:0006865">
    <property type="term" value="P:amino acid transport"/>
    <property type="evidence" value="ECO:0007669"/>
    <property type="project" value="UniProtKB-KW"/>
</dbReference>
<keyword evidence="2" id="KW-0813">Transport</keyword>
<comment type="similarity">
    <text evidence="8">Belongs to the binding-protein-dependent transport system permease family. LivHM subfamily.</text>
</comment>
<feature type="transmembrane region" description="Helical" evidence="9">
    <location>
        <begin position="258"/>
        <end position="278"/>
    </location>
</feature>
<keyword evidence="5" id="KW-0029">Amino-acid transport</keyword>
<name>A0A1H1U412_9BRAD</name>
<dbReference type="AlphaFoldDB" id="A0A1H1U412"/>
<dbReference type="EMBL" id="LT629750">
    <property type="protein sequence ID" value="SDS67114.1"/>
    <property type="molecule type" value="Genomic_DNA"/>
</dbReference>
<dbReference type="PANTHER" id="PTHR11795">
    <property type="entry name" value="BRANCHED-CHAIN AMINO ACID TRANSPORT SYSTEM PERMEASE PROTEIN LIVH"/>
    <property type="match status" value="1"/>
</dbReference>
<evidence type="ECO:0000256" key="7">
    <source>
        <dbReference type="ARBA" id="ARBA00023136"/>
    </source>
</evidence>
<protein>
    <submittedName>
        <fullName evidence="10">Amino acid/amide ABC transporter membrane protein 1, HAAT family</fullName>
    </submittedName>
</protein>
<feature type="transmembrane region" description="Helical" evidence="9">
    <location>
        <begin position="189"/>
        <end position="215"/>
    </location>
</feature>
<evidence type="ECO:0000256" key="3">
    <source>
        <dbReference type="ARBA" id="ARBA00022475"/>
    </source>
</evidence>
<evidence type="ECO:0000313" key="10">
    <source>
        <dbReference type="EMBL" id="SDS67114.1"/>
    </source>
</evidence>
<dbReference type="GO" id="GO:0005886">
    <property type="term" value="C:plasma membrane"/>
    <property type="evidence" value="ECO:0007669"/>
    <property type="project" value="UniProtKB-SubCell"/>
</dbReference>
<proteinExistence type="inferred from homology"/>
<evidence type="ECO:0000256" key="2">
    <source>
        <dbReference type="ARBA" id="ARBA00022448"/>
    </source>
</evidence>
<dbReference type="PANTHER" id="PTHR11795:SF445">
    <property type="entry name" value="AMINO ACID ABC TRANSPORTER PERMEASE PROTEIN"/>
    <property type="match status" value="1"/>
</dbReference>
<evidence type="ECO:0000256" key="4">
    <source>
        <dbReference type="ARBA" id="ARBA00022692"/>
    </source>
</evidence>
<feature type="transmembrane region" description="Helical" evidence="9">
    <location>
        <begin position="66"/>
        <end position="85"/>
    </location>
</feature>
<comment type="subcellular location">
    <subcellularLocation>
        <location evidence="1">Cell membrane</location>
        <topology evidence="1">Multi-pass membrane protein</topology>
    </subcellularLocation>
</comment>
<dbReference type="InterPro" id="IPR001851">
    <property type="entry name" value="ABC_transp_permease"/>
</dbReference>
<organism evidence="10 11">
    <name type="scientific">Bradyrhizobium canariense</name>
    <dbReference type="NCBI Taxonomy" id="255045"/>
    <lineage>
        <taxon>Bacteria</taxon>
        <taxon>Pseudomonadati</taxon>
        <taxon>Pseudomonadota</taxon>
        <taxon>Alphaproteobacteria</taxon>
        <taxon>Hyphomicrobiales</taxon>
        <taxon>Nitrobacteraceae</taxon>
        <taxon>Bradyrhizobium</taxon>
    </lineage>
</organism>
<feature type="transmembrane region" description="Helical" evidence="9">
    <location>
        <begin position="12"/>
        <end position="36"/>
    </location>
</feature>
<keyword evidence="3" id="KW-1003">Cell membrane</keyword>
<dbReference type="GO" id="GO:0022857">
    <property type="term" value="F:transmembrane transporter activity"/>
    <property type="evidence" value="ECO:0007669"/>
    <property type="project" value="InterPro"/>
</dbReference>
<evidence type="ECO:0000256" key="6">
    <source>
        <dbReference type="ARBA" id="ARBA00022989"/>
    </source>
</evidence>
<accession>A0A1H1U412</accession>
<reference evidence="11" key="1">
    <citation type="submission" date="2016-10" db="EMBL/GenBank/DDBJ databases">
        <authorList>
            <person name="Varghese N."/>
            <person name="Submissions S."/>
        </authorList>
    </citation>
    <scope>NUCLEOTIDE SEQUENCE [LARGE SCALE GENOMIC DNA]</scope>
    <source>
        <strain evidence="11">GAS369</strain>
    </source>
</reference>
<evidence type="ECO:0000256" key="8">
    <source>
        <dbReference type="ARBA" id="ARBA00037998"/>
    </source>
</evidence>
<dbReference type="CDD" id="cd06582">
    <property type="entry name" value="TM_PBP1_LivH_like"/>
    <property type="match status" value="1"/>
</dbReference>
<dbReference type="Proteomes" id="UP000243904">
    <property type="component" value="Chromosome I"/>
</dbReference>
<dbReference type="RefSeq" id="WP_146687673.1">
    <property type="nucleotide sequence ID" value="NZ_LT629750.1"/>
</dbReference>
<sequence>MLETVTQAVINGLLIGGIYALVSIGVTLIFGVVKIVNFAQGEFVMIGMYISFFLATYFGIDPLVSLVVTMPVLFLAGVLIQHFLIRRVLGPNDMPQIFLTFALSLLLLNLALMLFSANYRTVHTSYSDEAFHLGGLYIPVAKLIAFVVAMILSGALWVFLHTTDLGKAMRAASQNRDVATLMGINPNRVFCVALGIALALAGAAGSLLMPFYSAYPFVGQVFVLMAFVAVVLGTLGNVMGALIASLMMGVAESLGIQYVGADSGLIVVFAMLLLTLAFKPNGLGGGRAR</sequence>
<keyword evidence="6 9" id="KW-1133">Transmembrane helix</keyword>
<evidence type="ECO:0000256" key="9">
    <source>
        <dbReference type="SAM" id="Phobius"/>
    </source>
</evidence>
<gene>
    <name evidence="10" type="ORF">SAMN05444158_2801</name>
</gene>
<feature type="transmembrane region" description="Helical" evidence="9">
    <location>
        <begin position="97"/>
        <end position="116"/>
    </location>
</feature>
<keyword evidence="4 9" id="KW-0812">Transmembrane</keyword>
<dbReference type="InterPro" id="IPR052157">
    <property type="entry name" value="BCAA_transport_permease"/>
</dbReference>
<feature type="transmembrane region" description="Helical" evidence="9">
    <location>
        <begin position="43"/>
        <end position="60"/>
    </location>
</feature>
<keyword evidence="7 9" id="KW-0472">Membrane</keyword>
<feature type="transmembrane region" description="Helical" evidence="9">
    <location>
        <begin position="136"/>
        <end position="160"/>
    </location>
</feature>
<evidence type="ECO:0000256" key="1">
    <source>
        <dbReference type="ARBA" id="ARBA00004651"/>
    </source>
</evidence>
<keyword evidence="11" id="KW-1185">Reference proteome</keyword>
<feature type="transmembrane region" description="Helical" evidence="9">
    <location>
        <begin position="221"/>
        <end position="246"/>
    </location>
</feature>
<evidence type="ECO:0000256" key="5">
    <source>
        <dbReference type="ARBA" id="ARBA00022970"/>
    </source>
</evidence>
<evidence type="ECO:0000313" key="11">
    <source>
        <dbReference type="Proteomes" id="UP000243904"/>
    </source>
</evidence>